<feature type="chain" id="PRO_5044865099" evidence="2">
    <location>
        <begin position="21"/>
        <end position="147"/>
    </location>
</feature>
<evidence type="ECO:0000313" key="3">
    <source>
        <dbReference type="EMBL" id="KAL3076149.1"/>
    </source>
</evidence>
<gene>
    <name evidence="3" type="ORF">niasHS_013696</name>
</gene>
<comment type="caution">
    <text evidence="3">The sequence shown here is derived from an EMBL/GenBank/DDBJ whole genome shotgun (WGS) entry which is preliminary data.</text>
</comment>
<evidence type="ECO:0000313" key="4">
    <source>
        <dbReference type="Proteomes" id="UP001620645"/>
    </source>
</evidence>
<dbReference type="EMBL" id="JBICCN010000339">
    <property type="protein sequence ID" value="KAL3076149.1"/>
    <property type="molecule type" value="Genomic_DNA"/>
</dbReference>
<evidence type="ECO:0000256" key="2">
    <source>
        <dbReference type="SAM" id="SignalP"/>
    </source>
</evidence>
<evidence type="ECO:0000256" key="1">
    <source>
        <dbReference type="SAM" id="MobiDB-lite"/>
    </source>
</evidence>
<keyword evidence="2" id="KW-0732">Signal</keyword>
<dbReference type="Proteomes" id="UP001620645">
    <property type="component" value="Unassembled WGS sequence"/>
</dbReference>
<organism evidence="3 4">
    <name type="scientific">Heterodera schachtii</name>
    <name type="common">Sugarbeet cyst nematode worm</name>
    <name type="synonym">Tylenchus schachtii</name>
    <dbReference type="NCBI Taxonomy" id="97005"/>
    <lineage>
        <taxon>Eukaryota</taxon>
        <taxon>Metazoa</taxon>
        <taxon>Ecdysozoa</taxon>
        <taxon>Nematoda</taxon>
        <taxon>Chromadorea</taxon>
        <taxon>Rhabditida</taxon>
        <taxon>Tylenchina</taxon>
        <taxon>Tylenchomorpha</taxon>
        <taxon>Tylenchoidea</taxon>
        <taxon>Heteroderidae</taxon>
        <taxon>Heteroderinae</taxon>
        <taxon>Heterodera</taxon>
    </lineage>
</organism>
<proteinExistence type="predicted"/>
<accession>A0ABD2I7Q3</accession>
<feature type="signal peptide" evidence="2">
    <location>
        <begin position="1"/>
        <end position="20"/>
    </location>
</feature>
<name>A0ABD2I7Q3_HETSC</name>
<feature type="compositionally biased region" description="Acidic residues" evidence="1">
    <location>
        <begin position="83"/>
        <end position="107"/>
    </location>
</feature>
<feature type="region of interest" description="Disordered" evidence="1">
    <location>
        <begin position="55"/>
        <end position="116"/>
    </location>
</feature>
<keyword evidence="4" id="KW-1185">Reference proteome</keyword>
<sequence>MCNMMASVLLTVAFIVIADTAPVQKQKTMIEQFIAEIGSLISGFNETEFARAAAMEQHSAEKRESGTVGDELPKVVTKKGSSLEDELEEFGRDDEDEEEKEDSEEIEFMARKKRENADDATVKNITQMNQEILKAMMKIYHEIIGKV</sequence>
<dbReference type="AlphaFoldDB" id="A0ABD2I7Q3"/>
<reference evidence="3 4" key="1">
    <citation type="submission" date="2024-10" db="EMBL/GenBank/DDBJ databases">
        <authorList>
            <person name="Kim D."/>
        </authorList>
    </citation>
    <scope>NUCLEOTIDE SEQUENCE [LARGE SCALE GENOMIC DNA]</scope>
    <source>
        <strain evidence="3">Taebaek</strain>
    </source>
</reference>
<protein>
    <submittedName>
        <fullName evidence="3">Uncharacterized protein</fullName>
    </submittedName>
</protein>